<dbReference type="PANTHER" id="PTHR43249:SF1">
    <property type="entry name" value="D-GLUCOSIDE 3-DEHYDROGENASE"/>
    <property type="match status" value="1"/>
</dbReference>
<gene>
    <name evidence="5" type="ORF">GCM10011399_11470</name>
</gene>
<name>A0A917B3N9_9MICO</name>
<evidence type="ECO:0000313" key="5">
    <source>
        <dbReference type="EMBL" id="GGF19550.1"/>
    </source>
</evidence>
<dbReference type="SUPFAM" id="SSF55347">
    <property type="entry name" value="Glyceraldehyde-3-phosphate dehydrogenase-like, C-terminal domain"/>
    <property type="match status" value="1"/>
</dbReference>
<dbReference type="Gene3D" id="3.40.50.720">
    <property type="entry name" value="NAD(P)-binding Rossmann-like Domain"/>
    <property type="match status" value="1"/>
</dbReference>
<sequence length="456" mass="45694">MSHLTNAAASAAAPDARPGSGAESGAGAGAGAGSVAGAGSCAGAGASAPLTVAIVGCGVIGVNHARAIGRQPGLKLVALVDELPEAATALAELVESEGGERPREYGSLGEALAGHPLDLVAVCTPSGLHVALAEEALASGAHVVIEKPLDVSMPRARRIAELAAEAEARGQVVSVISQHRFDPASVVVARAAQEGAFGRITSGVASVAWWRSQQYYDSGQWRGTWNLDGGGAVMNQGVHTVDLLVWFLGRPVEIFARTALLAHERVEVEDIAVATISFESGALAVLHATTAAYPELSARVQVHGSRGSAIIDDNLLDYFYASGGSGGSGADASGGDAGASVPGSAGGSGSGGAGGEWDASGKSAVNQAADVVAADQLRGAELAADRFIVGHLRQYDDIVDAIRAGRQPGVRVGDALISLAVVRAVYVSATLGHAVAFDDILNGTHDDVVVSTGASS</sequence>
<dbReference type="InterPro" id="IPR036291">
    <property type="entry name" value="NAD(P)-bd_dom_sf"/>
</dbReference>
<dbReference type="PANTHER" id="PTHR43249">
    <property type="entry name" value="UDP-N-ACETYL-2-AMINO-2-DEOXY-D-GLUCURONATE OXIDASE"/>
    <property type="match status" value="1"/>
</dbReference>
<protein>
    <submittedName>
        <fullName evidence="5">Oxidoreductase</fullName>
    </submittedName>
</protein>
<feature type="region of interest" description="Disordered" evidence="2">
    <location>
        <begin position="1"/>
        <end position="29"/>
    </location>
</feature>
<dbReference type="InterPro" id="IPR052515">
    <property type="entry name" value="Gfo/Idh/MocA_Oxidoreductase"/>
</dbReference>
<feature type="domain" description="GFO/IDH/MocA-like oxidoreductase" evidence="4">
    <location>
        <begin position="189"/>
        <end position="309"/>
    </location>
</feature>
<dbReference type="Gene3D" id="3.30.360.10">
    <property type="entry name" value="Dihydrodipicolinate Reductase, domain 2"/>
    <property type="match status" value="1"/>
</dbReference>
<evidence type="ECO:0000313" key="6">
    <source>
        <dbReference type="Proteomes" id="UP000598775"/>
    </source>
</evidence>
<keyword evidence="1" id="KW-0520">NAD</keyword>
<feature type="compositionally biased region" description="Gly residues" evidence="2">
    <location>
        <begin position="344"/>
        <end position="355"/>
    </location>
</feature>
<accession>A0A917B3N9</accession>
<comment type="caution">
    <text evidence="5">The sequence shown here is derived from an EMBL/GenBank/DDBJ whole genome shotgun (WGS) entry which is preliminary data.</text>
</comment>
<evidence type="ECO:0000259" key="3">
    <source>
        <dbReference type="Pfam" id="PF01408"/>
    </source>
</evidence>
<dbReference type="Pfam" id="PF22725">
    <property type="entry name" value="GFO_IDH_MocA_C3"/>
    <property type="match status" value="1"/>
</dbReference>
<dbReference type="InterPro" id="IPR000683">
    <property type="entry name" value="Gfo/Idh/MocA-like_OxRdtase_N"/>
</dbReference>
<dbReference type="RefSeq" id="WP_188675149.1">
    <property type="nucleotide sequence ID" value="NZ_BMGP01000002.1"/>
</dbReference>
<feature type="compositionally biased region" description="Low complexity" evidence="2">
    <location>
        <begin position="7"/>
        <end position="21"/>
    </location>
</feature>
<organism evidence="5 6">
    <name type="scientific">Subtercola lobariae</name>
    <dbReference type="NCBI Taxonomy" id="1588641"/>
    <lineage>
        <taxon>Bacteria</taxon>
        <taxon>Bacillati</taxon>
        <taxon>Actinomycetota</taxon>
        <taxon>Actinomycetes</taxon>
        <taxon>Micrococcales</taxon>
        <taxon>Microbacteriaceae</taxon>
        <taxon>Subtercola</taxon>
    </lineage>
</organism>
<keyword evidence="6" id="KW-1185">Reference proteome</keyword>
<dbReference type="InterPro" id="IPR055170">
    <property type="entry name" value="GFO_IDH_MocA-like_dom"/>
</dbReference>
<feature type="domain" description="Gfo/Idh/MocA-like oxidoreductase N-terminal" evidence="3">
    <location>
        <begin position="51"/>
        <end position="171"/>
    </location>
</feature>
<feature type="region of interest" description="Disordered" evidence="2">
    <location>
        <begin position="331"/>
        <end position="359"/>
    </location>
</feature>
<evidence type="ECO:0000256" key="2">
    <source>
        <dbReference type="SAM" id="MobiDB-lite"/>
    </source>
</evidence>
<dbReference type="Pfam" id="PF01408">
    <property type="entry name" value="GFO_IDH_MocA"/>
    <property type="match status" value="1"/>
</dbReference>
<dbReference type="SUPFAM" id="SSF51735">
    <property type="entry name" value="NAD(P)-binding Rossmann-fold domains"/>
    <property type="match status" value="1"/>
</dbReference>
<dbReference type="EMBL" id="BMGP01000002">
    <property type="protein sequence ID" value="GGF19550.1"/>
    <property type="molecule type" value="Genomic_DNA"/>
</dbReference>
<reference evidence="5 6" key="1">
    <citation type="journal article" date="2014" name="Int. J. Syst. Evol. Microbiol.">
        <title>Complete genome sequence of Corynebacterium casei LMG S-19264T (=DSM 44701T), isolated from a smear-ripened cheese.</title>
        <authorList>
            <consortium name="US DOE Joint Genome Institute (JGI-PGF)"/>
            <person name="Walter F."/>
            <person name="Albersmeier A."/>
            <person name="Kalinowski J."/>
            <person name="Ruckert C."/>
        </authorList>
    </citation>
    <scope>NUCLEOTIDE SEQUENCE [LARGE SCALE GENOMIC DNA]</scope>
    <source>
        <strain evidence="5 6">CGMCC 1.12976</strain>
    </source>
</reference>
<proteinExistence type="predicted"/>
<evidence type="ECO:0000256" key="1">
    <source>
        <dbReference type="ARBA" id="ARBA00023027"/>
    </source>
</evidence>
<dbReference type="AlphaFoldDB" id="A0A917B3N9"/>
<dbReference type="GO" id="GO:0000166">
    <property type="term" value="F:nucleotide binding"/>
    <property type="evidence" value="ECO:0007669"/>
    <property type="project" value="InterPro"/>
</dbReference>
<dbReference type="Proteomes" id="UP000598775">
    <property type="component" value="Unassembled WGS sequence"/>
</dbReference>
<evidence type="ECO:0000259" key="4">
    <source>
        <dbReference type="Pfam" id="PF22725"/>
    </source>
</evidence>
<feature type="compositionally biased region" description="Low complexity" evidence="2">
    <location>
        <begin position="331"/>
        <end position="343"/>
    </location>
</feature>